<keyword evidence="3" id="KW-0560">Oxidoreductase</keyword>
<dbReference type="STRING" id="1123282.SAMN02745823_02761"/>
<evidence type="ECO:0000256" key="2">
    <source>
        <dbReference type="ARBA" id="ARBA00022833"/>
    </source>
</evidence>
<evidence type="ECO:0000313" key="8">
    <source>
        <dbReference type="Proteomes" id="UP000183995"/>
    </source>
</evidence>
<dbReference type="InterPro" id="IPR013149">
    <property type="entry name" value="ADH-like_C"/>
</dbReference>
<keyword evidence="8" id="KW-1185">Reference proteome</keyword>
<dbReference type="InterPro" id="IPR036291">
    <property type="entry name" value="NAD(P)-bd_dom_sf"/>
</dbReference>
<comment type="cofactor">
    <cofactor evidence="4">
        <name>Zn(2+)</name>
        <dbReference type="ChEBI" id="CHEBI:29105"/>
    </cofactor>
</comment>
<dbReference type="Pfam" id="PF08240">
    <property type="entry name" value="ADH_N"/>
    <property type="match status" value="1"/>
</dbReference>
<accession>A0A1M5YRX7</accession>
<dbReference type="GO" id="GO:0008270">
    <property type="term" value="F:zinc ion binding"/>
    <property type="evidence" value="ECO:0007669"/>
    <property type="project" value="InterPro"/>
</dbReference>
<evidence type="ECO:0000259" key="6">
    <source>
        <dbReference type="SMART" id="SM00829"/>
    </source>
</evidence>
<keyword evidence="5" id="KW-1133">Transmembrane helix</keyword>
<reference evidence="7 8" key="1">
    <citation type="submission" date="2016-11" db="EMBL/GenBank/DDBJ databases">
        <authorList>
            <person name="Jaros S."/>
            <person name="Januszkiewicz K."/>
            <person name="Wedrychowicz H."/>
        </authorList>
    </citation>
    <scope>NUCLEOTIDE SEQUENCE [LARGE SCALE GENOMIC DNA]</scope>
    <source>
        <strain evidence="7 8">DSM 10068</strain>
    </source>
</reference>
<dbReference type="SUPFAM" id="SSF50129">
    <property type="entry name" value="GroES-like"/>
    <property type="match status" value="1"/>
</dbReference>
<organism evidence="7 8">
    <name type="scientific">Sporobacter termitidis DSM 10068</name>
    <dbReference type="NCBI Taxonomy" id="1123282"/>
    <lineage>
        <taxon>Bacteria</taxon>
        <taxon>Bacillati</taxon>
        <taxon>Bacillota</taxon>
        <taxon>Clostridia</taxon>
        <taxon>Eubacteriales</taxon>
        <taxon>Oscillospiraceae</taxon>
        <taxon>Sporobacter</taxon>
    </lineage>
</organism>
<proteinExistence type="inferred from homology"/>
<keyword evidence="5" id="KW-0472">Membrane</keyword>
<dbReference type="Pfam" id="PF00107">
    <property type="entry name" value="ADH_zinc_N"/>
    <property type="match status" value="1"/>
</dbReference>
<dbReference type="EMBL" id="FQXV01000010">
    <property type="protein sequence ID" value="SHI14590.1"/>
    <property type="molecule type" value="Genomic_DNA"/>
</dbReference>
<protein>
    <submittedName>
        <fullName evidence="7">2-desacetyl-2-hydroxyethyl bacteriochlorophyllide A dehydrogenase</fullName>
    </submittedName>
</protein>
<dbReference type="Gene3D" id="3.90.180.10">
    <property type="entry name" value="Medium-chain alcohol dehydrogenases, catalytic domain"/>
    <property type="match status" value="1"/>
</dbReference>
<dbReference type="PANTHER" id="PTHR43401">
    <property type="entry name" value="L-THREONINE 3-DEHYDROGENASE"/>
    <property type="match status" value="1"/>
</dbReference>
<keyword evidence="5" id="KW-0812">Transmembrane</keyword>
<dbReference type="PANTHER" id="PTHR43401:SF2">
    <property type="entry name" value="L-THREONINE 3-DEHYDROGENASE"/>
    <property type="match status" value="1"/>
</dbReference>
<dbReference type="InterPro" id="IPR002328">
    <property type="entry name" value="ADH_Zn_CS"/>
</dbReference>
<evidence type="ECO:0000256" key="3">
    <source>
        <dbReference type="ARBA" id="ARBA00023002"/>
    </source>
</evidence>
<feature type="domain" description="Enoyl reductase (ER)" evidence="6">
    <location>
        <begin position="10"/>
        <end position="307"/>
    </location>
</feature>
<dbReference type="PROSITE" id="PS00059">
    <property type="entry name" value="ADH_ZINC"/>
    <property type="match status" value="1"/>
</dbReference>
<dbReference type="Proteomes" id="UP000183995">
    <property type="component" value="Unassembled WGS sequence"/>
</dbReference>
<evidence type="ECO:0000313" key="7">
    <source>
        <dbReference type="EMBL" id="SHI14590.1"/>
    </source>
</evidence>
<sequence>MKAVCMYAPGEIGLTEIDMPVRKPEEALIRVRAAGICGSDIGAFRGTNNLVTYPRIIGHEIAGEIVEVGDNSRGLKPGSRVILDPYLYCGHCYPCSLGRTNCCEDLKVLGVHVDGGMAEYITHPSNMLVPVPDGLRWEHIPLAEPMTIALHAIHRTKLKAGEHIAINGAGAIGILIAMCALAYGAMPILIDIVQERLDFARRLGIDYTIDSSRQDLLKTISDITSGRMAEVVAEASGANQAIRSTLYMVSYAGRIALTGWPKNETPLPTDMITKKELDIVGSRTSAGEFAEAVALMTTGRVNAQAVLSKVVAFGEIPGMVRELSEYPDRYLKVNAVI</sequence>
<dbReference type="InterPro" id="IPR050129">
    <property type="entry name" value="Zn_alcohol_dh"/>
</dbReference>
<evidence type="ECO:0000256" key="1">
    <source>
        <dbReference type="ARBA" id="ARBA00022723"/>
    </source>
</evidence>
<gene>
    <name evidence="7" type="ORF">SAMN02745823_02761</name>
</gene>
<comment type="similarity">
    <text evidence="4">Belongs to the zinc-containing alcohol dehydrogenase family.</text>
</comment>
<dbReference type="InterPro" id="IPR013154">
    <property type="entry name" value="ADH-like_N"/>
</dbReference>
<dbReference type="InterPro" id="IPR020843">
    <property type="entry name" value="ER"/>
</dbReference>
<feature type="transmembrane region" description="Helical" evidence="5">
    <location>
        <begin position="164"/>
        <end position="186"/>
    </location>
</feature>
<dbReference type="Gene3D" id="3.40.50.720">
    <property type="entry name" value="NAD(P)-binding Rossmann-like Domain"/>
    <property type="match status" value="1"/>
</dbReference>
<keyword evidence="2 4" id="KW-0862">Zinc</keyword>
<evidence type="ECO:0000256" key="4">
    <source>
        <dbReference type="RuleBase" id="RU361277"/>
    </source>
</evidence>
<keyword evidence="1 4" id="KW-0479">Metal-binding</keyword>
<dbReference type="GO" id="GO:0016491">
    <property type="term" value="F:oxidoreductase activity"/>
    <property type="evidence" value="ECO:0007669"/>
    <property type="project" value="UniProtKB-KW"/>
</dbReference>
<dbReference type="SUPFAM" id="SSF51735">
    <property type="entry name" value="NAD(P)-binding Rossmann-fold domains"/>
    <property type="match status" value="1"/>
</dbReference>
<evidence type="ECO:0000256" key="5">
    <source>
        <dbReference type="SAM" id="Phobius"/>
    </source>
</evidence>
<dbReference type="SMART" id="SM00829">
    <property type="entry name" value="PKS_ER"/>
    <property type="match status" value="1"/>
</dbReference>
<dbReference type="RefSeq" id="WP_073080067.1">
    <property type="nucleotide sequence ID" value="NZ_FQXV01000010.1"/>
</dbReference>
<dbReference type="InterPro" id="IPR011032">
    <property type="entry name" value="GroES-like_sf"/>
</dbReference>
<name>A0A1M5YRX7_9FIRM</name>
<dbReference type="AlphaFoldDB" id="A0A1M5YRX7"/>